<evidence type="ECO:0000313" key="2">
    <source>
        <dbReference type="Proteomes" id="UP000676336"/>
    </source>
</evidence>
<protein>
    <submittedName>
        <fullName evidence="1">Uncharacterized protein</fullName>
    </submittedName>
</protein>
<accession>A0A8S2RSV9</accession>
<evidence type="ECO:0000313" key="1">
    <source>
        <dbReference type="EMBL" id="CAF4186755.1"/>
    </source>
</evidence>
<gene>
    <name evidence="1" type="ORF">SMN809_LOCUS21270</name>
</gene>
<feature type="non-terminal residue" evidence="1">
    <location>
        <position position="1"/>
    </location>
</feature>
<reference evidence="1" key="1">
    <citation type="submission" date="2021-02" db="EMBL/GenBank/DDBJ databases">
        <authorList>
            <person name="Nowell W R."/>
        </authorList>
    </citation>
    <scope>NUCLEOTIDE SEQUENCE</scope>
</reference>
<name>A0A8S2RSV9_9BILA</name>
<dbReference type="Proteomes" id="UP000676336">
    <property type="component" value="Unassembled WGS sequence"/>
</dbReference>
<sequence length="43" mass="4955">LISSIALGTPIVLYDGSPIMPDYYRLWDLADEIGYRFFSMLKI</sequence>
<comment type="caution">
    <text evidence="1">The sequence shown here is derived from an EMBL/GenBank/DDBJ whole genome shotgun (WGS) entry which is preliminary data.</text>
</comment>
<organism evidence="1 2">
    <name type="scientific">Rotaria magnacalcarata</name>
    <dbReference type="NCBI Taxonomy" id="392030"/>
    <lineage>
        <taxon>Eukaryota</taxon>
        <taxon>Metazoa</taxon>
        <taxon>Spiralia</taxon>
        <taxon>Gnathifera</taxon>
        <taxon>Rotifera</taxon>
        <taxon>Eurotatoria</taxon>
        <taxon>Bdelloidea</taxon>
        <taxon>Philodinida</taxon>
        <taxon>Philodinidae</taxon>
        <taxon>Rotaria</taxon>
    </lineage>
</organism>
<dbReference type="EMBL" id="CAJOBI010016092">
    <property type="protein sequence ID" value="CAF4186755.1"/>
    <property type="molecule type" value="Genomic_DNA"/>
</dbReference>
<dbReference type="AlphaFoldDB" id="A0A8S2RSV9"/>
<proteinExistence type="predicted"/>